<evidence type="ECO:0000256" key="2">
    <source>
        <dbReference type="ARBA" id="ARBA00009463"/>
    </source>
</evidence>
<dbReference type="PIRSF" id="PIRSF000105">
    <property type="entry name" value="HCDH"/>
    <property type="match status" value="1"/>
</dbReference>
<dbReference type="InterPro" id="IPR022694">
    <property type="entry name" value="3-OHacyl-CoA_DH"/>
</dbReference>
<dbReference type="PANTHER" id="PTHR48075">
    <property type="entry name" value="3-HYDROXYACYL-COA DEHYDROGENASE FAMILY PROTEIN"/>
    <property type="match status" value="1"/>
</dbReference>
<evidence type="ECO:0000256" key="1">
    <source>
        <dbReference type="ARBA" id="ARBA00005086"/>
    </source>
</evidence>
<evidence type="ECO:0000259" key="7">
    <source>
        <dbReference type="Pfam" id="PF00725"/>
    </source>
</evidence>
<evidence type="ECO:0000256" key="4">
    <source>
        <dbReference type="ARBA" id="ARBA00067747"/>
    </source>
</evidence>
<feature type="binding site" evidence="6">
    <location>
        <position position="278"/>
    </location>
    <ligand>
        <name>NAD(+)</name>
        <dbReference type="ChEBI" id="CHEBI:57540"/>
    </ligand>
</feature>
<dbReference type="AlphaFoldDB" id="A0A1M4X6W9"/>
<evidence type="ECO:0000256" key="5">
    <source>
        <dbReference type="PIRSR" id="PIRSR000105-1"/>
    </source>
</evidence>
<reference evidence="10" key="1">
    <citation type="submission" date="2016-11" db="EMBL/GenBank/DDBJ databases">
        <authorList>
            <person name="Varghese N."/>
            <person name="Submissions S."/>
        </authorList>
    </citation>
    <scope>NUCLEOTIDE SEQUENCE [LARGE SCALE GENOMIC DNA]</scope>
    <source>
        <strain evidence="10">DSM 11792</strain>
    </source>
</reference>
<feature type="binding site" evidence="6">
    <location>
        <position position="100"/>
    </location>
    <ligand>
        <name>NAD(+)</name>
        <dbReference type="ChEBI" id="CHEBI:57540"/>
    </ligand>
</feature>
<gene>
    <name evidence="9" type="ORF">SAMN02745218_01017</name>
</gene>
<keyword evidence="3" id="KW-0560">Oxidoreductase</keyword>
<accession>A0A1M4X6W9</accession>
<dbReference type="FunFam" id="3.40.50.720:FF:000009">
    <property type="entry name" value="Fatty oxidation complex, alpha subunit"/>
    <property type="match status" value="1"/>
</dbReference>
<feature type="domain" description="3-hydroxyacyl-CoA dehydrogenase NAD binding" evidence="8">
    <location>
        <begin position="7"/>
        <end position="186"/>
    </location>
</feature>
<evidence type="ECO:0000256" key="6">
    <source>
        <dbReference type="PIRSR" id="PIRSR000105-2"/>
    </source>
</evidence>
<dbReference type="PANTHER" id="PTHR48075:SF5">
    <property type="entry name" value="3-HYDROXYBUTYRYL-COA DEHYDROGENASE"/>
    <property type="match status" value="1"/>
</dbReference>
<dbReference type="RefSeq" id="WP_073163672.1">
    <property type="nucleotide sequence ID" value="NZ_FQUW01000010.1"/>
</dbReference>
<feature type="binding site" evidence="6">
    <location>
        <position position="146"/>
    </location>
    <ligand>
        <name>NAD(+)</name>
        <dbReference type="ChEBI" id="CHEBI:57540"/>
    </ligand>
</feature>
<dbReference type="GO" id="GO:0006631">
    <property type="term" value="P:fatty acid metabolic process"/>
    <property type="evidence" value="ECO:0007669"/>
    <property type="project" value="InterPro"/>
</dbReference>
<proteinExistence type="inferred from homology"/>
<feature type="binding site" evidence="6">
    <location>
        <position position="35"/>
    </location>
    <ligand>
        <name>NAD(+)</name>
        <dbReference type="ChEBI" id="CHEBI:57540"/>
    </ligand>
</feature>
<organism evidence="9 10">
    <name type="scientific">Desulfofundulus australicus DSM 11792</name>
    <dbReference type="NCBI Taxonomy" id="1121425"/>
    <lineage>
        <taxon>Bacteria</taxon>
        <taxon>Bacillati</taxon>
        <taxon>Bacillota</taxon>
        <taxon>Clostridia</taxon>
        <taxon>Eubacteriales</taxon>
        <taxon>Peptococcaceae</taxon>
        <taxon>Desulfofundulus</taxon>
    </lineage>
</organism>
<name>A0A1M4X6W9_9FIRM</name>
<feature type="site" description="Important for catalytic activity" evidence="5">
    <location>
        <position position="143"/>
    </location>
</feature>
<feature type="binding site" evidence="6">
    <location>
        <position position="95"/>
    </location>
    <ligand>
        <name>NAD(+)</name>
        <dbReference type="ChEBI" id="CHEBI:57540"/>
    </ligand>
</feature>
<dbReference type="InterPro" id="IPR036291">
    <property type="entry name" value="NAD(P)-bd_dom_sf"/>
</dbReference>
<dbReference type="InterPro" id="IPR013328">
    <property type="entry name" value="6PGD_dom2"/>
</dbReference>
<dbReference type="InterPro" id="IPR006176">
    <property type="entry name" value="3-OHacyl-CoA_DH_NAD-bd"/>
</dbReference>
<evidence type="ECO:0000313" key="9">
    <source>
        <dbReference type="EMBL" id="SHE89205.1"/>
    </source>
</evidence>
<dbReference type="Gene3D" id="3.40.50.720">
    <property type="entry name" value="NAD(P)-binding Rossmann-like Domain"/>
    <property type="match status" value="1"/>
</dbReference>
<dbReference type="Proteomes" id="UP000184196">
    <property type="component" value="Unassembled WGS sequence"/>
</dbReference>
<feature type="binding site" evidence="6">
    <location>
        <begin position="12"/>
        <end position="17"/>
    </location>
    <ligand>
        <name>NAD(+)</name>
        <dbReference type="ChEBI" id="CHEBI:57540"/>
    </ligand>
</feature>
<keyword evidence="6" id="KW-0520">NAD</keyword>
<dbReference type="EMBL" id="FQUW01000010">
    <property type="protein sequence ID" value="SHE89205.1"/>
    <property type="molecule type" value="Genomic_DNA"/>
</dbReference>
<keyword evidence="10" id="KW-1185">Reference proteome</keyword>
<dbReference type="InterPro" id="IPR008927">
    <property type="entry name" value="6-PGluconate_DH-like_C_sf"/>
</dbReference>
<comment type="similarity">
    <text evidence="2">Belongs to the 3-hydroxyacyl-CoA dehydrogenase family.</text>
</comment>
<dbReference type="GO" id="GO:0016616">
    <property type="term" value="F:oxidoreductase activity, acting on the CH-OH group of donors, NAD or NADP as acceptor"/>
    <property type="evidence" value="ECO:0007669"/>
    <property type="project" value="InterPro"/>
</dbReference>
<evidence type="ECO:0000313" key="10">
    <source>
        <dbReference type="Proteomes" id="UP000184196"/>
    </source>
</evidence>
<dbReference type="SUPFAM" id="SSF51735">
    <property type="entry name" value="NAD(P)-binding Rossmann-fold domains"/>
    <property type="match status" value="1"/>
</dbReference>
<dbReference type="Pfam" id="PF02737">
    <property type="entry name" value="3HCDH_N"/>
    <property type="match status" value="1"/>
</dbReference>
<feature type="binding site" evidence="6">
    <location>
        <position position="122"/>
    </location>
    <ligand>
        <name>NAD(+)</name>
        <dbReference type="ChEBI" id="CHEBI:57540"/>
    </ligand>
</feature>
<feature type="domain" description="3-hydroxyacyl-CoA dehydrogenase C-terminal" evidence="7">
    <location>
        <begin position="190"/>
        <end position="286"/>
    </location>
</feature>
<dbReference type="InterPro" id="IPR006108">
    <property type="entry name" value="3HC_DH_C"/>
</dbReference>
<dbReference type="OrthoDB" id="9815331at2"/>
<dbReference type="PRINTS" id="PR00077">
    <property type="entry name" value="GPDHDRGNASE"/>
</dbReference>
<dbReference type="Gene3D" id="1.10.1040.10">
    <property type="entry name" value="N-(1-d-carboxylethyl)-l-norvaline Dehydrogenase, domain 2"/>
    <property type="match status" value="1"/>
</dbReference>
<dbReference type="GO" id="GO:0070403">
    <property type="term" value="F:NAD+ binding"/>
    <property type="evidence" value="ECO:0007669"/>
    <property type="project" value="InterPro"/>
</dbReference>
<protein>
    <recommendedName>
        <fullName evidence="4">3-hydroxybutyryl-CoA dehydrogenase</fullName>
    </recommendedName>
</protein>
<dbReference type="SUPFAM" id="SSF48179">
    <property type="entry name" value="6-phosphogluconate dehydrogenase C-terminal domain-like"/>
    <property type="match status" value="1"/>
</dbReference>
<dbReference type="Pfam" id="PF00725">
    <property type="entry name" value="3HCDH"/>
    <property type="match status" value="1"/>
</dbReference>
<sequence>MGAEIKKICVVGAGNMGHQIALCAAIAGFEVKCTDISEEILQKAEKFADTYLPERVARGKLSEEEARAARARISFTRDLVEAAKDADLVIEAVLEKLDLKRQVFAQLDKICPPHTILATNSSYIVSSKIADATGRPEKVCNMHFFNPALVMKLVEVVKGPHVAEETAQTVMDVCVKMGKTPVLLQKEIYGFLVNRIVSAIKNEALYLYDMGIASYEDIDKAVELALGHPLGPFRLLDLTGIDLTYYISMERYQETGDPKYKPSPIIVEKFLKKEWGRKTGKGFYDYTKK</sequence>
<evidence type="ECO:0000259" key="8">
    <source>
        <dbReference type="Pfam" id="PF02737"/>
    </source>
</evidence>
<dbReference type="InterPro" id="IPR006168">
    <property type="entry name" value="G3P_DH_NAD-dep"/>
</dbReference>
<dbReference type="GO" id="GO:0006072">
    <property type="term" value="P:glycerol-3-phosphate metabolic process"/>
    <property type="evidence" value="ECO:0007669"/>
    <property type="project" value="InterPro"/>
</dbReference>
<comment type="pathway">
    <text evidence="1">Lipid metabolism; butanoate metabolism.</text>
</comment>
<evidence type="ECO:0000256" key="3">
    <source>
        <dbReference type="ARBA" id="ARBA00023002"/>
    </source>
</evidence>